<dbReference type="EMBL" id="RCOR01000043">
    <property type="protein sequence ID" value="RSN67502.1"/>
    <property type="molecule type" value="Genomic_DNA"/>
</dbReference>
<accession>A0A429G101</accession>
<dbReference type="PANTHER" id="PTHR39648:SF1">
    <property type="entry name" value="6-HYDROXYMETHYL-7,8-DIHYDROPTERIN PYROPHOSPHOKINASE"/>
    <property type="match status" value="1"/>
</dbReference>
<dbReference type="PANTHER" id="PTHR39648">
    <property type="entry name" value="6-HYDROXYMETHYL-7,8-DIHYDROPTERIN PYROPHOSPHOKINASE"/>
    <property type="match status" value="1"/>
</dbReference>
<name>A0A429G101_9CREN</name>
<keyword evidence="1" id="KW-0547">Nucleotide-binding</keyword>
<dbReference type="GO" id="GO:0005524">
    <property type="term" value="F:ATP binding"/>
    <property type="evidence" value="ECO:0007669"/>
    <property type="project" value="UniProtKB-UniRule"/>
</dbReference>
<feature type="domain" description="6-hydroxymethylpterin diphosphokinase MptE-like" evidence="2">
    <location>
        <begin position="44"/>
        <end position="180"/>
    </location>
</feature>
<comment type="cofactor">
    <cofactor evidence="1">
        <name>Mg(2+)</name>
        <dbReference type="ChEBI" id="CHEBI:18420"/>
    </cofactor>
</comment>
<dbReference type="GO" id="GO:0016301">
    <property type="term" value="F:kinase activity"/>
    <property type="evidence" value="ECO:0007669"/>
    <property type="project" value="UniProtKB-KW"/>
</dbReference>
<evidence type="ECO:0000259" key="2">
    <source>
        <dbReference type="Pfam" id="PF01973"/>
    </source>
</evidence>
<keyword evidence="1" id="KW-0460">Magnesium</keyword>
<dbReference type="RefSeq" id="WP_125742775.1">
    <property type="nucleotide sequence ID" value="NZ_RCOR01000043.1"/>
</dbReference>
<comment type="function">
    <text evidence="1">Catalyzes the transfer of diphosphate from ATP to 6-hydroxymethyl-7,8-dihydropterin (6-HMD), leading to 6-hydroxymethyl-7,8-dihydropterin diphosphate (6-HMDP).</text>
</comment>
<keyword evidence="1" id="KW-0808">Transferase</keyword>
<evidence type="ECO:0000313" key="4">
    <source>
        <dbReference type="Proteomes" id="UP000278149"/>
    </source>
</evidence>
<keyword evidence="1" id="KW-0418">Kinase</keyword>
<keyword evidence="1" id="KW-0067">ATP-binding</keyword>
<dbReference type="Pfam" id="PF01973">
    <property type="entry name" value="MptE-like"/>
    <property type="match status" value="1"/>
</dbReference>
<proteinExistence type="inferred from homology"/>
<dbReference type="HAMAP" id="MF_02131">
    <property type="entry name" value="HMPDK_arch"/>
    <property type="match status" value="1"/>
</dbReference>
<evidence type="ECO:0000256" key="1">
    <source>
        <dbReference type="HAMAP-Rule" id="MF_02131"/>
    </source>
</evidence>
<dbReference type="EC" id="2.7.6.3" evidence="1"/>
<dbReference type="InterPro" id="IPR027510">
    <property type="entry name" value="HMPDK_MptE"/>
</dbReference>
<dbReference type="InterPro" id="IPR002826">
    <property type="entry name" value="MptE-like"/>
</dbReference>
<protein>
    <recommendedName>
        <fullName evidence="1">6-hydroxymethyl-7,8-dihydropterin pyrophosphokinase</fullName>
        <shortName evidence="1">HPPK</shortName>
        <ecNumber evidence="1">2.7.6.3</ecNumber>
    </recommendedName>
    <alternativeName>
        <fullName evidence="1">2-amino-4-hydroxy-6-hydroxymethyldihydropteridine pyrophosphokinase</fullName>
    </alternativeName>
    <alternativeName>
        <fullName evidence="1">6-hydroxymethyl-7,8-dihydropterin diphosphokinase</fullName>
        <shortName evidence="1">6-HMPDK</shortName>
    </alternativeName>
    <alternativeName>
        <fullName evidence="1">7,8-dihydro-6-hydroxymethylpterin diphosphokinase</fullName>
    </alternativeName>
    <alternativeName>
        <fullName evidence="1">7,8-dihydro-6-hydroxymethylpterin pyrophosphokinase</fullName>
        <shortName evidence="1">PPPK</shortName>
    </alternativeName>
</protein>
<gene>
    <name evidence="1" type="primary">mptE</name>
    <name evidence="3" type="ORF">D9Q81_08485</name>
</gene>
<comment type="similarity">
    <text evidence="1">Belongs to the archaeal 6-HMPDK family.</text>
</comment>
<dbReference type="AlphaFoldDB" id="A0A429G101"/>
<reference evidence="3 4" key="1">
    <citation type="submission" date="2018-10" db="EMBL/GenBank/DDBJ databases">
        <title>Co-occurring genomic capacity for anaerobic methane metabolism and dissimilatory sulfite reduction discovered in the Korarchaeota.</title>
        <authorList>
            <person name="Mckay L.J."/>
            <person name="Dlakic M."/>
            <person name="Fields M.W."/>
            <person name="Delmont T.O."/>
            <person name="Eren A.M."/>
            <person name="Jay Z.J."/>
            <person name="Klingelsmith K.B."/>
            <person name="Rusch D.B."/>
            <person name="Inskeep W.P."/>
        </authorList>
    </citation>
    <scope>NUCLEOTIDE SEQUENCE [LARGE SCALE GENOMIC DNA]</scope>
    <source>
        <strain evidence="3 4">WS</strain>
    </source>
</reference>
<sequence length="223" mass="24929">MREIDLSFWMPIYFKIAERLKLDVEEDRRATRVMDSLMIGKKDLSEELEDLIKGEDVLVVGNGPSLNRGFDFDGIVITADAASLKYLKLFGREPEVIVSDLDGPPEILSMRSIKVLHAHGDNIGRILEFVPRVEELVATTQVEPTERVHNFGGFTDGDRSVFLACICGAKSIRLAGMDFDSVSEYDIAAGKDIRRKMEKLKIARELLKLSIEIGCPLEVGGWS</sequence>
<dbReference type="Proteomes" id="UP000278149">
    <property type="component" value="Unassembled WGS sequence"/>
</dbReference>
<dbReference type="GO" id="GO:0000287">
    <property type="term" value="F:magnesium ion binding"/>
    <property type="evidence" value="ECO:0007669"/>
    <property type="project" value="UniProtKB-UniRule"/>
</dbReference>
<comment type="catalytic activity">
    <reaction evidence="1">
        <text>6-hydroxymethyl-7,8-dihydropterin + ATP = (7,8-dihydropterin-6-yl)methyl diphosphate + AMP + H(+)</text>
        <dbReference type="Rhea" id="RHEA:11412"/>
        <dbReference type="ChEBI" id="CHEBI:15378"/>
        <dbReference type="ChEBI" id="CHEBI:30616"/>
        <dbReference type="ChEBI" id="CHEBI:44841"/>
        <dbReference type="ChEBI" id="CHEBI:72950"/>
        <dbReference type="ChEBI" id="CHEBI:456215"/>
        <dbReference type="EC" id="2.7.6.3"/>
    </reaction>
</comment>
<comment type="caution">
    <text evidence="3">The sequence shown here is derived from an EMBL/GenBank/DDBJ whole genome shotgun (WGS) entry which is preliminary data.</text>
</comment>
<evidence type="ECO:0000313" key="3">
    <source>
        <dbReference type="EMBL" id="RSN67502.1"/>
    </source>
</evidence>
<dbReference type="GO" id="GO:0003848">
    <property type="term" value="F:2-amino-4-hydroxy-6-hydroxymethyldihydropteridine diphosphokinase activity"/>
    <property type="evidence" value="ECO:0007669"/>
    <property type="project" value="UniProtKB-UniRule"/>
</dbReference>
<organism evidence="3 4">
    <name type="scientific">Candidatus Korarchaeum cryptofilum</name>
    <dbReference type="NCBI Taxonomy" id="498846"/>
    <lineage>
        <taxon>Archaea</taxon>
        <taxon>Thermoproteota</taxon>
        <taxon>Candidatus Korarchaeia</taxon>
        <taxon>Candidatus Korarchaeales</taxon>
        <taxon>Candidatus Korarchaeaceae</taxon>
        <taxon>Candidatus Korarchaeum</taxon>
    </lineage>
</organism>